<comment type="caution">
    <text evidence="1">The sequence shown here is derived from an EMBL/GenBank/DDBJ whole genome shotgun (WGS) entry which is preliminary data.</text>
</comment>
<reference evidence="1" key="1">
    <citation type="submission" date="2022-11" db="EMBL/GenBank/DDBJ databases">
        <authorList>
            <person name="Somphong A."/>
            <person name="Phongsopitanun W."/>
        </authorList>
    </citation>
    <scope>NUCLEOTIDE SEQUENCE</scope>
    <source>
        <strain evidence="1">Pm04-4</strain>
    </source>
</reference>
<dbReference type="Proteomes" id="UP001151002">
    <property type="component" value="Unassembled WGS sequence"/>
</dbReference>
<keyword evidence="2" id="KW-1185">Reference proteome</keyword>
<dbReference type="EMBL" id="JAPNTZ010000020">
    <property type="protein sequence ID" value="MCY1144531.1"/>
    <property type="molecule type" value="Genomic_DNA"/>
</dbReference>
<evidence type="ECO:0000313" key="1">
    <source>
        <dbReference type="EMBL" id="MCY1144531.1"/>
    </source>
</evidence>
<accession>A0ABT4BDD2</accession>
<protein>
    <recommendedName>
        <fullName evidence="3">GIY-YIG nuclease family protein</fullName>
    </recommendedName>
</protein>
<organism evidence="1 2">
    <name type="scientific">Paractinoplanes pyxinae</name>
    <dbReference type="NCBI Taxonomy" id="2997416"/>
    <lineage>
        <taxon>Bacteria</taxon>
        <taxon>Bacillati</taxon>
        <taxon>Actinomycetota</taxon>
        <taxon>Actinomycetes</taxon>
        <taxon>Micromonosporales</taxon>
        <taxon>Micromonosporaceae</taxon>
        <taxon>Paractinoplanes</taxon>
    </lineage>
</organism>
<name>A0ABT4BDD2_9ACTN</name>
<dbReference type="RefSeq" id="WP_267569113.1">
    <property type="nucleotide sequence ID" value="NZ_JAPNTZ010000020.1"/>
</dbReference>
<evidence type="ECO:0008006" key="3">
    <source>
        <dbReference type="Google" id="ProtNLM"/>
    </source>
</evidence>
<proteinExistence type="predicted"/>
<sequence length="281" mass="31602">MEIVDLPGDTDVAIEFHRCRRCARVRACARGWRTRCHVCPDERTDMLHLGRGASLLVDGFAPAADRRAFAEFRAGLARPSNLFGDAAAFLNSRAVEDEARLYRRDGWTLHAMDLYGMPWGSGRQESRSHGTWGTHDECGTLQKLRPRERRLECVTCPPPPGSRSARARRDDPYLLYLVEHGRLLKFGVGDDRRVRAHLRGGASVVKVLRARFFDVCQAELDLKRFHRDAGHLVSPLSGAPVTFGTGTEVVSKDVRVDLEAALRVRSEDVTERFRERSLLGV</sequence>
<gene>
    <name evidence="1" type="ORF">OWR29_41590</name>
</gene>
<evidence type="ECO:0000313" key="2">
    <source>
        <dbReference type="Proteomes" id="UP001151002"/>
    </source>
</evidence>